<dbReference type="HOGENOM" id="CLU_1785411_0_0_5"/>
<dbReference type="SUPFAM" id="SSF47413">
    <property type="entry name" value="lambda repressor-like DNA-binding domains"/>
    <property type="match status" value="1"/>
</dbReference>
<dbReference type="eggNOG" id="COG1476">
    <property type="taxonomic scope" value="Bacteria"/>
</dbReference>
<dbReference type="Pfam" id="PF01381">
    <property type="entry name" value="HTH_3"/>
    <property type="match status" value="1"/>
</dbReference>
<dbReference type="GO" id="GO:0003677">
    <property type="term" value="F:DNA binding"/>
    <property type="evidence" value="ECO:0007669"/>
    <property type="project" value="InterPro"/>
</dbReference>
<dbReference type="InterPro" id="IPR001387">
    <property type="entry name" value="Cro/C1-type_HTH"/>
</dbReference>
<dbReference type="CDD" id="cd00093">
    <property type="entry name" value="HTH_XRE"/>
    <property type="match status" value="1"/>
</dbReference>
<sequence>MTKVSVTPTQFRMARAALLLTVRELAEIAGVHRNTIIRIEAGEASHGPTVAAVQRALEEAGIMFLMPGETHGPGVALKPGVAEPRRVPGATSASESSDGGIKARDPELAAFWEARPAGWAELSEEGRRVISEAAFGDALVMEDSRLPG</sequence>
<feature type="domain" description="HTH cro/C1-type" evidence="2">
    <location>
        <begin position="11"/>
        <end position="45"/>
    </location>
</feature>
<dbReference type="InterPro" id="IPR010982">
    <property type="entry name" value="Lambda_DNA-bd_dom_sf"/>
</dbReference>
<dbReference type="EMBL" id="CP002292">
    <property type="protein sequence ID" value="ADP70685.1"/>
    <property type="molecule type" value="Genomic_DNA"/>
</dbReference>
<evidence type="ECO:0000313" key="4">
    <source>
        <dbReference type="Proteomes" id="UP000001399"/>
    </source>
</evidence>
<dbReference type="KEGG" id="rva:Rvan_1428"/>
<name>E3I6N8_RHOVT</name>
<dbReference type="PROSITE" id="PS50943">
    <property type="entry name" value="HTH_CROC1"/>
    <property type="match status" value="1"/>
</dbReference>
<keyword evidence="4" id="KW-1185">Reference proteome</keyword>
<evidence type="ECO:0000256" key="1">
    <source>
        <dbReference type="SAM" id="MobiDB-lite"/>
    </source>
</evidence>
<protein>
    <submittedName>
        <fullName evidence="3">Helix-turn-helix domain protein</fullName>
    </submittedName>
</protein>
<accession>E3I6N8</accession>
<dbReference type="Gene3D" id="1.10.260.40">
    <property type="entry name" value="lambda repressor-like DNA-binding domains"/>
    <property type="match status" value="1"/>
</dbReference>
<feature type="region of interest" description="Disordered" evidence="1">
    <location>
        <begin position="75"/>
        <end position="102"/>
    </location>
</feature>
<evidence type="ECO:0000313" key="3">
    <source>
        <dbReference type="EMBL" id="ADP70685.1"/>
    </source>
</evidence>
<reference evidence="4" key="1">
    <citation type="journal article" date="2011" name="J. Bacteriol.">
        <title>Genome sequences of eight morphologically diverse alphaproteobacteria.</title>
        <authorList>
            <consortium name="US DOE Joint Genome Institute"/>
            <person name="Brown P.J."/>
            <person name="Kysela D.T."/>
            <person name="Buechlein A."/>
            <person name="Hemmerich C."/>
            <person name="Brun Y.V."/>
        </authorList>
    </citation>
    <scope>NUCLEOTIDE SEQUENCE [LARGE SCALE GENOMIC DNA]</scope>
    <source>
        <strain evidence="4">ATCC 17100 / ATH 3.1.1 / DSM 162 / LMG 4299</strain>
    </source>
</reference>
<proteinExistence type="predicted"/>
<gene>
    <name evidence="3" type="ordered locus">Rvan_1428</name>
</gene>
<evidence type="ECO:0000259" key="2">
    <source>
        <dbReference type="PROSITE" id="PS50943"/>
    </source>
</evidence>
<dbReference type="AlphaFoldDB" id="E3I6N8"/>
<dbReference type="RefSeq" id="WP_013419087.1">
    <property type="nucleotide sequence ID" value="NC_014664.1"/>
</dbReference>
<dbReference type="Proteomes" id="UP000001399">
    <property type="component" value="Chromosome"/>
</dbReference>
<organism evidence="3 4">
    <name type="scientific">Rhodomicrobium vannielii (strain ATCC 17100 / DSM 162 / LMG 4299 / NCIMB 10020 / ATH 3.1.1)</name>
    <dbReference type="NCBI Taxonomy" id="648757"/>
    <lineage>
        <taxon>Bacteria</taxon>
        <taxon>Pseudomonadati</taxon>
        <taxon>Pseudomonadota</taxon>
        <taxon>Alphaproteobacteria</taxon>
        <taxon>Hyphomicrobiales</taxon>
        <taxon>Hyphomicrobiaceae</taxon>
        <taxon>Rhodomicrobium</taxon>
    </lineage>
</organism>